<dbReference type="GO" id="GO:0020037">
    <property type="term" value="F:heme binding"/>
    <property type="evidence" value="ECO:0007669"/>
    <property type="project" value="InterPro"/>
</dbReference>
<gene>
    <name evidence="2" type="ORF">FRZ67_21360</name>
</gene>
<keyword evidence="3" id="KW-1185">Reference proteome</keyword>
<evidence type="ECO:0000313" key="2">
    <source>
        <dbReference type="EMBL" id="QEC69722.1"/>
    </source>
</evidence>
<dbReference type="KEGG" id="pgin:FRZ67_21360"/>
<accession>A0A5B8VEH5</accession>
<organism evidence="2 3">
    <name type="scientific">Panacibacter ginsenosidivorans</name>
    <dbReference type="NCBI Taxonomy" id="1813871"/>
    <lineage>
        <taxon>Bacteria</taxon>
        <taxon>Pseudomonadati</taxon>
        <taxon>Bacteroidota</taxon>
        <taxon>Chitinophagia</taxon>
        <taxon>Chitinophagales</taxon>
        <taxon>Chitinophagaceae</taxon>
        <taxon>Panacibacter</taxon>
    </lineage>
</organism>
<evidence type="ECO:0000259" key="1">
    <source>
        <dbReference type="SMART" id="SM01235"/>
    </source>
</evidence>
<name>A0A5B8VEH5_9BACT</name>
<dbReference type="InterPro" id="IPR036909">
    <property type="entry name" value="Cyt_c-like_dom_sf"/>
</dbReference>
<sequence>MKRIKKISLVLLVLLIAIQFLHPARNESLQQLPTDIATNYKVPDSVFRILKTACYDCHSNNTRYPWYSNIQPMAWMMANHISNGKEELNFSEFGGYSIRRQTSKFKSIADQVKDDAMPLWSYELMHKDANLSDDEKKLIMNWAQILEDSLSANN</sequence>
<dbReference type="Proteomes" id="UP000321533">
    <property type="component" value="Chromosome"/>
</dbReference>
<dbReference type="SUPFAM" id="SSF46626">
    <property type="entry name" value="Cytochrome c"/>
    <property type="match status" value="1"/>
</dbReference>
<dbReference type="OrthoDB" id="196738at2"/>
<dbReference type="EMBL" id="CP042435">
    <property type="protein sequence ID" value="QEC69722.1"/>
    <property type="molecule type" value="Genomic_DNA"/>
</dbReference>
<dbReference type="InterPro" id="IPR025992">
    <property type="entry name" value="Haem-bd"/>
</dbReference>
<dbReference type="GO" id="GO:0009055">
    <property type="term" value="F:electron transfer activity"/>
    <property type="evidence" value="ECO:0007669"/>
    <property type="project" value="InterPro"/>
</dbReference>
<dbReference type="RefSeq" id="WP_147192598.1">
    <property type="nucleotide sequence ID" value="NZ_CP042435.1"/>
</dbReference>
<reference evidence="2 3" key="1">
    <citation type="journal article" date="2016" name="Int. J. Syst. Evol. Microbiol.">
        <title>Panacibacter ginsenosidivorans gen. nov., sp. nov., with ginsenoside converting activity isolated from soil of a ginseng field.</title>
        <authorList>
            <person name="Siddiqi M.Z."/>
            <person name="Muhammad Shafi S."/>
            <person name="Choi K.D."/>
            <person name="Im W.T."/>
        </authorList>
    </citation>
    <scope>NUCLEOTIDE SEQUENCE [LARGE SCALE GENOMIC DNA]</scope>
    <source>
        <strain evidence="2 3">Gsoil1550</strain>
    </source>
</reference>
<dbReference type="Pfam" id="PF14376">
    <property type="entry name" value="Haem_bd"/>
    <property type="match status" value="1"/>
</dbReference>
<protein>
    <submittedName>
        <fullName evidence="2">Cytochrome C</fullName>
    </submittedName>
</protein>
<dbReference type="SMART" id="SM01235">
    <property type="entry name" value="Haem_bd"/>
    <property type="match status" value="1"/>
</dbReference>
<dbReference type="AlphaFoldDB" id="A0A5B8VEH5"/>
<evidence type="ECO:0000313" key="3">
    <source>
        <dbReference type="Proteomes" id="UP000321533"/>
    </source>
</evidence>
<feature type="domain" description="Haem-binding" evidence="1">
    <location>
        <begin position="12"/>
        <end position="147"/>
    </location>
</feature>
<proteinExistence type="predicted"/>